<dbReference type="Pfam" id="PF09180">
    <property type="entry name" value="ProRS-C_1"/>
    <property type="match status" value="1"/>
</dbReference>
<dbReference type="PANTHER" id="PTHR43382:SF2">
    <property type="entry name" value="BIFUNCTIONAL GLUTAMATE_PROLINE--TRNA LIGASE"/>
    <property type="match status" value="1"/>
</dbReference>
<dbReference type="Pfam" id="PF00587">
    <property type="entry name" value="tRNA-synt_2b"/>
    <property type="match status" value="1"/>
</dbReference>
<keyword evidence="12" id="KW-1185">Reference proteome</keyword>
<accession>A0ABQ8FD26</accession>
<keyword evidence="6" id="KW-0648">Protein biosynthesis</keyword>
<dbReference type="InterPro" id="IPR036621">
    <property type="entry name" value="Anticodon-bd_dom_sf"/>
</dbReference>
<dbReference type="Gene3D" id="3.30.110.30">
    <property type="entry name" value="C-terminal domain of ProRS"/>
    <property type="match status" value="1"/>
</dbReference>
<comment type="similarity">
    <text evidence="1">Belongs to the class-II aminoacyl-tRNA synthetase family.</text>
</comment>
<reference evidence="11 12" key="1">
    <citation type="submission" date="2021-02" db="EMBL/GenBank/DDBJ databases">
        <title>Variation within the Batrachochytrium salamandrivorans European outbreak.</title>
        <authorList>
            <person name="Kelly M."/>
            <person name="Pasmans F."/>
            <person name="Shea T.P."/>
            <person name="Munoz J.F."/>
            <person name="Carranza S."/>
            <person name="Cuomo C.A."/>
            <person name="Martel A."/>
        </authorList>
    </citation>
    <scope>NUCLEOTIDE SEQUENCE [LARGE SCALE GENOMIC DNA]</scope>
    <source>
        <strain evidence="11 12">AMFP18/2</strain>
    </source>
</reference>
<dbReference type="Pfam" id="PF03129">
    <property type="entry name" value="HGTP_anticodon"/>
    <property type="match status" value="1"/>
</dbReference>
<dbReference type="SUPFAM" id="SSF55681">
    <property type="entry name" value="Class II aaRS and biotin synthetases"/>
    <property type="match status" value="1"/>
</dbReference>
<comment type="catalytic activity">
    <reaction evidence="9">
        <text>tRNA(Pro) + L-proline + ATP = L-prolyl-tRNA(Pro) + AMP + diphosphate</text>
        <dbReference type="Rhea" id="RHEA:14305"/>
        <dbReference type="Rhea" id="RHEA-COMP:9700"/>
        <dbReference type="Rhea" id="RHEA-COMP:9702"/>
        <dbReference type="ChEBI" id="CHEBI:30616"/>
        <dbReference type="ChEBI" id="CHEBI:33019"/>
        <dbReference type="ChEBI" id="CHEBI:60039"/>
        <dbReference type="ChEBI" id="CHEBI:78442"/>
        <dbReference type="ChEBI" id="CHEBI:78532"/>
        <dbReference type="ChEBI" id="CHEBI:456215"/>
        <dbReference type="EC" id="6.1.1.15"/>
    </reaction>
</comment>
<dbReference type="InterPro" id="IPR002316">
    <property type="entry name" value="Pro-tRNA-ligase_IIa"/>
</dbReference>
<dbReference type="InterPro" id="IPR002314">
    <property type="entry name" value="aa-tRNA-synt_IIb"/>
</dbReference>
<evidence type="ECO:0000256" key="7">
    <source>
        <dbReference type="ARBA" id="ARBA00023146"/>
    </source>
</evidence>
<dbReference type="EMBL" id="JAFCIX010000242">
    <property type="protein sequence ID" value="KAH6596183.1"/>
    <property type="molecule type" value="Genomic_DNA"/>
</dbReference>
<evidence type="ECO:0000313" key="11">
    <source>
        <dbReference type="EMBL" id="KAH6596183.1"/>
    </source>
</evidence>
<dbReference type="Proteomes" id="UP001648503">
    <property type="component" value="Unassembled WGS sequence"/>
</dbReference>
<dbReference type="SMART" id="SM00946">
    <property type="entry name" value="ProRS-C_1"/>
    <property type="match status" value="1"/>
</dbReference>
<protein>
    <recommendedName>
        <fullName evidence="2">proline--tRNA ligase</fullName>
        <ecNumber evidence="2">6.1.1.15</ecNumber>
    </recommendedName>
    <alternativeName>
        <fullName evidence="8">Prolyl-tRNA synthetase</fullName>
    </alternativeName>
</protein>
<dbReference type="InterPro" id="IPR017449">
    <property type="entry name" value="Pro-tRNA_synth_II"/>
</dbReference>
<dbReference type="Gene3D" id="3.30.930.10">
    <property type="entry name" value="Bira Bifunctional Protein, Domain 2"/>
    <property type="match status" value="1"/>
</dbReference>
<keyword evidence="5" id="KW-0067">ATP-binding</keyword>
<keyword evidence="7" id="KW-0030">Aminoacyl-tRNA synthetase</keyword>
<evidence type="ECO:0000256" key="1">
    <source>
        <dbReference type="ARBA" id="ARBA00008226"/>
    </source>
</evidence>
<dbReference type="NCBIfam" id="TIGR00408">
    <property type="entry name" value="proS_fam_I"/>
    <property type="match status" value="1"/>
</dbReference>
<evidence type="ECO:0000256" key="9">
    <source>
        <dbReference type="ARBA" id="ARBA00047671"/>
    </source>
</evidence>
<dbReference type="PROSITE" id="PS50862">
    <property type="entry name" value="AA_TRNA_LIGASE_II"/>
    <property type="match status" value="1"/>
</dbReference>
<keyword evidence="4" id="KW-0547">Nucleotide-binding</keyword>
<evidence type="ECO:0000256" key="4">
    <source>
        <dbReference type="ARBA" id="ARBA00022741"/>
    </source>
</evidence>
<dbReference type="Gene3D" id="3.40.50.800">
    <property type="entry name" value="Anticodon-binding domain"/>
    <property type="match status" value="1"/>
</dbReference>
<evidence type="ECO:0000256" key="3">
    <source>
        <dbReference type="ARBA" id="ARBA00022598"/>
    </source>
</evidence>
<dbReference type="PRINTS" id="PR01046">
    <property type="entry name" value="TRNASYNTHPRO"/>
</dbReference>
<evidence type="ECO:0000256" key="8">
    <source>
        <dbReference type="ARBA" id="ARBA00029731"/>
    </source>
</evidence>
<dbReference type="InterPro" id="IPR007214">
    <property type="entry name" value="YbaK/aa-tRNA-synth-assoc-dom"/>
</dbReference>
<dbReference type="InterPro" id="IPR033721">
    <property type="entry name" value="ProRS_core_arch_euk"/>
</dbReference>
<feature type="domain" description="Aminoacyl-transfer RNA synthetases class-II family profile" evidence="10">
    <location>
        <begin position="243"/>
        <end position="483"/>
    </location>
</feature>
<dbReference type="InterPro" id="IPR006195">
    <property type="entry name" value="aa-tRNA-synth_II"/>
</dbReference>
<dbReference type="SUPFAM" id="SSF64586">
    <property type="entry name" value="C-terminal domain of ProRS"/>
    <property type="match status" value="1"/>
</dbReference>
<sequence>MSNLDAVTTALQAVGANFKIHSHDSADSYKTWLSIVEQSTPESISSSSPIKTLILKPSKGSPASVILAVALDSTEFTIGALAKSLGHKDARVATDDLVKTALSVDKIDATPFAMVNVEDKTSVIVVVDKNIMTASGHLVCRAFGDNASLFFEVAGFTAFMDANAGVYAIHDFSAPAAAAAPSAKSKKEVVKKDQADGEKEVVIGLTYKKEEDFSNWYSQVLLRTEMMEYYDISGCYIIRPWAYTIWKHIQKFFGSEIEEIGVEDCYFPMFVPEKNLNKEKDHIEGFSPEVAWVTRAGQSDLAEPIAVRPTSETVMYPYYSTWIRSHRDLPLRLNQWCNVVRWEFKHPQPFLRTREFLWQEGHTAFATKEESDAEVRQILDLYRQVYEDLLAVPVVPGRKSEKEKFAGGLYTTTVEGFIPSTGRAIQGATSHCLGQNFSKMFKILMENESRERVHVWQNSWGLTTRTIGVMVMVHGDDKGLILPPRVASIQVIVIPVGITAKTSDADRANIYAKAEELAATLKKSGVRAKSDSRDNYSPGYKYNHWELRGVPIRLELGPKDISKNESRSVRRDNGVAEQLSLDTITTSIPALLAKVQASMFEKAKKERDSRVIQLESWDKFVETLNKKCLVLAPWCEEVVCEESVKDRSACSATDDNEPVDDKAPSMGAKSLCIPFEQPEGGVKSGAKCFACERDAVSYTLWGRSY</sequence>
<organism evidence="11 12">
    <name type="scientific">Batrachochytrium salamandrivorans</name>
    <dbReference type="NCBI Taxonomy" id="1357716"/>
    <lineage>
        <taxon>Eukaryota</taxon>
        <taxon>Fungi</taxon>
        <taxon>Fungi incertae sedis</taxon>
        <taxon>Chytridiomycota</taxon>
        <taxon>Chytridiomycota incertae sedis</taxon>
        <taxon>Chytridiomycetes</taxon>
        <taxon>Rhizophydiales</taxon>
        <taxon>Rhizophydiales incertae sedis</taxon>
        <taxon>Batrachochytrium</taxon>
    </lineage>
</organism>
<dbReference type="InterPro" id="IPR004499">
    <property type="entry name" value="Pro-tRNA-ligase_IIa_arc-type"/>
</dbReference>
<comment type="caution">
    <text evidence="11">The sequence shown here is derived from an EMBL/GenBank/DDBJ whole genome shotgun (WGS) entry which is preliminary data.</text>
</comment>
<evidence type="ECO:0000256" key="5">
    <source>
        <dbReference type="ARBA" id="ARBA00022840"/>
    </source>
</evidence>
<dbReference type="CDD" id="cd00778">
    <property type="entry name" value="ProRS_core_arch_euk"/>
    <property type="match status" value="1"/>
</dbReference>
<dbReference type="EC" id="6.1.1.15" evidence="2"/>
<keyword evidence="3" id="KW-0436">Ligase</keyword>
<evidence type="ECO:0000256" key="2">
    <source>
        <dbReference type="ARBA" id="ARBA00012831"/>
    </source>
</evidence>
<dbReference type="InterPro" id="IPR016061">
    <property type="entry name" value="Pro-tRNA_ligase_II_C"/>
</dbReference>
<proteinExistence type="inferred from homology"/>
<evidence type="ECO:0000259" key="10">
    <source>
        <dbReference type="PROSITE" id="PS50862"/>
    </source>
</evidence>
<name>A0ABQ8FD26_9FUNG</name>
<dbReference type="InterPro" id="IPR045864">
    <property type="entry name" value="aa-tRNA-synth_II/BPL/LPL"/>
</dbReference>
<evidence type="ECO:0000256" key="6">
    <source>
        <dbReference type="ARBA" id="ARBA00022917"/>
    </source>
</evidence>
<evidence type="ECO:0000313" key="12">
    <source>
        <dbReference type="Proteomes" id="UP001648503"/>
    </source>
</evidence>
<dbReference type="CDD" id="cd00862">
    <property type="entry name" value="ProRS_anticodon_zinc"/>
    <property type="match status" value="1"/>
</dbReference>
<dbReference type="Gene3D" id="3.90.960.10">
    <property type="entry name" value="YbaK/aminoacyl-tRNA synthetase-associated domain"/>
    <property type="match status" value="1"/>
</dbReference>
<dbReference type="HAMAP" id="MF_01571">
    <property type="entry name" value="Pro_tRNA_synth_type3"/>
    <property type="match status" value="1"/>
</dbReference>
<dbReference type="SUPFAM" id="SSF55826">
    <property type="entry name" value="YbaK/ProRS associated domain"/>
    <property type="match status" value="1"/>
</dbReference>
<dbReference type="InterPro" id="IPR036754">
    <property type="entry name" value="YbaK/aa-tRNA-synt-asso_dom_sf"/>
</dbReference>
<dbReference type="Pfam" id="PF04073">
    <property type="entry name" value="tRNA_edit"/>
    <property type="match status" value="1"/>
</dbReference>
<dbReference type="SUPFAM" id="SSF52954">
    <property type="entry name" value="Class II aaRS ABD-related"/>
    <property type="match status" value="1"/>
</dbReference>
<dbReference type="PANTHER" id="PTHR43382">
    <property type="entry name" value="PROLYL-TRNA SYNTHETASE"/>
    <property type="match status" value="1"/>
</dbReference>
<dbReference type="InterPro" id="IPR004154">
    <property type="entry name" value="Anticodon-bd"/>
</dbReference>
<gene>
    <name evidence="11" type="ORF">BASA50_005223</name>
</gene>